<evidence type="ECO:0000256" key="3">
    <source>
        <dbReference type="ARBA" id="ARBA00023136"/>
    </source>
</evidence>
<dbReference type="InterPro" id="IPR011701">
    <property type="entry name" value="MFS"/>
</dbReference>
<name>A0A356LLY7_9BURK</name>
<keyword evidence="3 5" id="KW-0472">Membrane</keyword>
<feature type="transmembrane region" description="Helical" evidence="5">
    <location>
        <begin position="12"/>
        <end position="31"/>
    </location>
</feature>
<proteinExistence type="predicted"/>
<feature type="region of interest" description="Disordered" evidence="4">
    <location>
        <begin position="200"/>
        <end position="223"/>
    </location>
</feature>
<accession>A0A356LLY7</accession>
<dbReference type="AlphaFoldDB" id="A0A356LLY7"/>
<feature type="transmembrane region" description="Helical" evidence="5">
    <location>
        <begin position="361"/>
        <end position="383"/>
    </location>
</feature>
<feature type="transmembrane region" description="Helical" evidence="5">
    <location>
        <begin position="79"/>
        <end position="102"/>
    </location>
</feature>
<feature type="transmembrane region" description="Helical" evidence="5">
    <location>
        <begin position="395"/>
        <end position="416"/>
    </location>
</feature>
<evidence type="ECO:0000256" key="5">
    <source>
        <dbReference type="SAM" id="Phobius"/>
    </source>
</evidence>
<gene>
    <name evidence="6" type="ORF">DD666_21865</name>
</gene>
<evidence type="ECO:0000256" key="4">
    <source>
        <dbReference type="SAM" id="MobiDB-lite"/>
    </source>
</evidence>
<evidence type="ECO:0000256" key="2">
    <source>
        <dbReference type="ARBA" id="ARBA00022989"/>
    </source>
</evidence>
<organism evidence="6 7">
    <name type="scientific">Advenella kashmirensis</name>
    <dbReference type="NCBI Taxonomy" id="310575"/>
    <lineage>
        <taxon>Bacteria</taxon>
        <taxon>Pseudomonadati</taxon>
        <taxon>Pseudomonadota</taxon>
        <taxon>Betaproteobacteria</taxon>
        <taxon>Burkholderiales</taxon>
        <taxon>Alcaligenaceae</taxon>
    </lineage>
</organism>
<dbReference type="InterPro" id="IPR050327">
    <property type="entry name" value="Proton-linked_MCT"/>
</dbReference>
<evidence type="ECO:0000313" key="7">
    <source>
        <dbReference type="Proteomes" id="UP000264036"/>
    </source>
</evidence>
<dbReference type="PANTHER" id="PTHR11360:SF290">
    <property type="entry name" value="MONOCARBOXYLATE MFS PERMEASE"/>
    <property type="match status" value="1"/>
</dbReference>
<evidence type="ECO:0000256" key="1">
    <source>
        <dbReference type="ARBA" id="ARBA00022692"/>
    </source>
</evidence>
<dbReference type="SUPFAM" id="SSF103473">
    <property type="entry name" value="MFS general substrate transporter"/>
    <property type="match status" value="1"/>
</dbReference>
<evidence type="ECO:0000313" key="6">
    <source>
        <dbReference type="EMBL" id="HBP32043.1"/>
    </source>
</evidence>
<keyword evidence="2 5" id="KW-1133">Transmembrane helix</keyword>
<dbReference type="Pfam" id="PF07690">
    <property type="entry name" value="MFS_1"/>
    <property type="match status" value="1"/>
</dbReference>
<feature type="transmembrane region" description="Helical" evidence="5">
    <location>
        <begin position="325"/>
        <end position="349"/>
    </location>
</feature>
<reference evidence="6 7" key="1">
    <citation type="journal article" date="2018" name="Nat. Biotechnol.">
        <title>A standardized bacterial taxonomy based on genome phylogeny substantially revises the tree of life.</title>
        <authorList>
            <person name="Parks D.H."/>
            <person name="Chuvochina M."/>
            <person name="Waite D.W."/>
            <person name="Rinke C."/>
            <person name="Skarshewski A."/>
            <person name="Chaumeil P.A."/>
            <person name="Hugenholtz P."/>
        </authorList>
    </citation>
    <scope>NUCLEOTIDE SEQUENCE [LARGE SCALE GENOMIC DNA]</scope>
    <source>
        <strain evidence="6">UBA10707</strain>
    </source>
</reference>
<keyword evidence="1 5" id="KW-0812">Transmembrane</keyword>
<dbReference type="GO" id="GO:0022857">
    <property type="term" value="F:transmembrane transporter activity"/>
    <property type="evidence" value="ECO:0007669"/>
    <property type="project" value="InterPro"/>
</dbReference>
<dbReference type="EMBL" id="DOEK01000047">
    <property type="protein sequence ID" value="HBP32043.1"/>
    <property type="molecule type" value="Genomic_DNA"/>
</dbReference>
<feature type="transmembrane region" description="Helical" evidence="5">
    <location>
        <begin position="146"/>
        <end position="164"/>
    </location>
</feature>
<dbReference type="InterPro" id="IPR036259">
    <property type="entry name" value="MFS_trans_sf"/>
</dbReference>
<feature type="transmembrane region" description="Helical" evidence="5">
    <location>
        <begin position="234"/>
        <end position="258"/>
    </location>
</feature>
<sequence length="429" mass="44696">MGASQTKQTSTFFGVWVIRAAFLLAILGWGVGFYGPPIYLAEVAQRTNWSLSLISLAVTLHFLVGTLVILNLPRLYARAGLPATTVCGAVLTAIGVVGWSTAQEPWQLFLAATLTGLGWVTMGAVAVNTIVAAWYNKNRPAALSKAYNGASVGGVIFSPLWVALIGCLGFAGAASIVGVMVIMIVLLLARYVFTKTPENTGQVPDGNGSGTTQVRHLEPSRGQTLPGPALWRNWAFITLSAGMAIGLFAQIGLLAHLFNIFSPVVGAQQMGWLMGLGTACAIGGRAIAARAVQQLGNRRTVAAGGYLIQAFGTATLLLFGADNVWLLTLGVMLFGSGIGNATSIPPLVAQSDFAPEDVPRVVALTVAIAQGTYAFAPAFFGLLQSNTHDYPGGVQGAFFAAAIGIQILAAAAYLAYRGPRATIRVADNA</sequence>
<feature type="transmembrane region" description="Helical" evidence="5">
    <location>
        <begin position="170"/>
        <end position="193"/>
    </location>
</feature>
<dbReference type="Gene3D" id="1.20.1250.20">
    <property type="entry name" value="MFS general substrate transporter like domains"/>
    <property type="match status" value="1"/>
</dbReference>
<feature type="transmembrane region" description="Helical" evidence="5">
    <location>
        <begin position="108"/>
        <end position="134"/>
    </location>
</feature>
<dbReference type="PANTHER" id="PTHR11360">
    <property type="entry name" value="MONOCARBOXYLATE TRANSPORTER"/>
    <property type="match status" value="1"/>
</dbReference>
<comment type="caution">
    <text evidence="6">The sequence shown here is derived from an EMBL/GenBank/DDBJ whole genome shotgun (WGS) entry which is preliminary data.</text>
</comment>
<feature type="transmembrane region" description="Helical" evidence="5">
    <location>
        <begin position="300"/>
        <end position="319"/>
    </location>
</feature>
<protein>
    <submittedName>
        <fullName evidence="6">MFS transporter</fullName>
    </submittedName>
</protein>
<feature type="transmembrane region" description="Helical" evidence="5">
    <location>
        <begin position="270"/>
        <end position="288"/>
    </location>
</feature>
<feature type="transmembrane region" description="Helical" evidence="5">
    <location>
        <begin position="51"/>
        <end position="72"/>
    </location>
</feature>
<dbReference type="Proteomes" id="UP000264036">
    <property type="component" value="Unassembled WGS sequence"/>
</dbReference>